<dbReference type="EMBL" id="UOYO01000040">
    <property type="protein sequence ID" value="VAY88000.1"/>
    <property type="molecule type" value="Genomic_DNA"/>
</dbReference>
<dbReference type="Gene3D" id="3.90.1640.30">
    <property type="match status" value="1"/>
</dbReference>
<dbReference type="PANTHER" id="PTHR30255:SF2">
    <property type="entry name" value="SINGLE-STRANDED-DNA-SPECIFIC EXONUCLEASE RECJ"/>
    <property type="match status" value="1"/>
</dbReference>
<dbReference type="InterPro" id="IPR038763">
    <property type="entry name" value="DHH_sf"/>
</dbReference>
<keyword evidence="4 9" id="KW-0378">Hydrolase</keyword>
<accession>A0A3B1DTW7</accession>
<dbReference type="NCBIfam" id="TIGR00644">
    <property type="entry name" value="recJ"/>
    <property type="match status" value="1"/>
</dbReference>
<evidence type="ECO:0000313" key="9">
    <source>
        <dbReference type="EMBL" id="VAY88000.1"/>
    </source>
</evidence>
<feature type="domain" description="RecJ OB" evidence="8">
    <location>
        <begin position="422"/>
        <end position="521"/>
    </location>
</feature>
<evidence type="ECO:0000259" key="8">
    <source>
        <dbReference type="Pfam" id="PF17768"/>
    </source>
</evidence>
<dbReference type="Pfam" id="PF02272">
    <property type="entry name" value="DHHA1"/>
    <property type="match status" value="1"/>
</dbReference>
<feature type="domain" description="DHHA1" evidence="7">
    <location>
        <begin position="315"/>
        <end position="406"/>
    </location>
</feature>
<evidence type="ECO:0000259" key="6">
    <source>
        <dbReference type="Pfam" id="PF01368"/>
    </source>
</evidence>
<keyword evidence="3" id="KW-0540">Nuclease</keyword>
<dbReference type="InterPro" id="IPR004610">
    <property type="entry name" value="RecJ"/>
</dbReference>
<feature type="domain" description="DDH" evidence="6">
    <location>
        <begin position="54"/>
        <end position="198"/>
    </location>
</feature>
<gene>
    <name evidence="9" type="ORF">MNB_ARC-1_1272</name>
</gene>
<evidence type="ECO:0000256" key="3">
    <source>
        <dbReference type="ARBA" id="ARBA00022722"/>
    </source>
</evidence>
<protein>
    <recommendedName>
        <fullName evidence="2">Single-stranded-DNA-specific exonuclease RecJ</fullName>
    </recommendedName>
</protein>
<dbReference type="GO" id="GO:0003676">
    <property type="term" value="F:nucleic acid binding"/>
    <property type="evidence" value="ECO:0007669"/>
    <property type="project" value="InterPro"/>
</dbReference>
<dbReference type="GO" id="GO:0008409">
    <property type="term" value="F:5'-3' exonuclease activity"/>
    <property type="evidence" value="ECO:0007669"/>
    <property type="project" value="InterPro"/>
</dbReference>
<dbReference type="Pfam" id="PF17768">
    <property type="entry name" value="RecJ_OB"/>
    <property type="match status" value="1"/>
</dbReference>
<dbReference type="SUPFAM" id="SSF64182">
    <property type="entry name" value="DHH phosphoesterases"/>
    <property type="match status" value="1"/>
</dbReference>
<dbReference type="PANTHER" id="PTHR30255">
    <property type="entry name" value="SINGLE-STRANDED-DNA-SPECIFIC EXONUCLEASE RECJ"/>
    <property type="match status" value="1"/>
</dbReference>
<dbReference type="InterPro" id="IPR051673">
    <property type="entry name" value="SSDNA_exonuclease_RecJ"/>
</dbReference>
<dbReference type="GO" id="GO:0006281">
    <property type="term" value="P:DNA repair"/>
    <property type="evidence" value="ECO:0007669"/>
    <property type="project" value="InterPro"/>
</dbReference>
<dbReference type="GO" id="GO:0006310">
    <property type="term" value="P:DNA recombination"/>
    <property type="evidence" value="ECO:0007669"/>
    <property type="project" value="InterPro"/>
</dbReference>
<dbReference type="Gene3D" id="3.10.310.30">
    <property type="match status" value="1"/>
</dbReference>
<evidence type="ECO:0000259" key="7">
    <source>
        <dbReference type="Pfam" id="PF02272"/>
    </source>
</evidence>
<name>A0A3B1DTW7_9ZZZZ</name>
<keyword evidence="5 9" id="KW-0269">Exonuclease</keyword>
<dbReference type="Pfam" id="PF01368">
    <property type="entry name" value="DHH"/>
    <property type="match status" value="1"/>
</dbReference>
<comment type="similarity">
    <text evidence="1">Belongs to the RecJ family.</text>
</comment>
<evidence type="ECO:0000256" key="4">
    <source>
        <dbReference type="ARBA" id="ARBA00022801"/>
    </source>
</evidence>
<organism evidence="9">
    <name type="scientific">hydrothermal vent metagenome</name>
    <dbReference type="NCBI Taxonomy" id="652676"/>
    <lineage>
        <taxon>unclassified sequences</taxon>
        <taxon>metagenomes</taxon>
        <taxon>ecological metagenomes</taxon>
    </lineage>
</organism>
<dbReference type="InterPro" id="IPR003156">
    <property type="entry name" value="DHHA1_dom"/>
</dbReference>
<dbReference type="AlphaFoldDB" id="A0A3B1DTW7"/>
<sequence length="528" mass="59472">MKQLKQDDIYTILNNKIKNDKYKILKELPQPDSFKDIKKASLRIAQAIHNDETINIVGDYDVDGVISTAIMVEFFSALGVDVNYVIPNRFTHGYGLSPKILNNIYDGLIITVDNGIGAFEAGDICFDRKLDLIITDHHTVGENLPKAYAIINPKQSDCQFPFKDICGAQVAWYLCAMVKKDLQANTINMMIFFDLLSLAIVADIMPMKSLNQTMVKKGLIELQNSKRPCFVALREKFNLNKINEEDIGFKIAPLINCAGRMEDANMALDFLLSFDTFEAQQSLEELILLNEQRKQQQQNIYEEAKLKVDVNDEVVLVASDKWNEGIIGIVASKLSQRYDKPAFVFSINNGIAKGSSRSNDINLYDLIDQCSSALLYFGGHKGAAGMSIESNNLPVFKNMLNETIKNMLQKHNPQDKDNVLGQLKISSIDDNLYNTINNFRPFGLENELPSFVFKDIVISNIKTIGKNKEFTKLIVEDETSSIEALIFIDISCKIVVGDKIDFVATISKNAFMGKITYNLMLIKILNEY</sequence>
<dbReference type="InterPro" id="IPR041122">
    <property type="entry name" value="RecJ_OB"/>
</dbReference>
<reference evidence="9" key="1">
    <citation type="submission" date="2018-10" db="EMBL/GenBank/DDBJ databases">
        <authorList>
            <person name="Aoki K."/>
        </authorList>
    </citation>
    <scope>NUCLEOTIDE SEQUENCE</scope>
</reference>
<dbReference type="InterPro" id="IPR001667">
    <property type="entry name" value="DDH_dom"/>
</dbReference>
<evidence type="ECO:0000256" key="1">
    <source>
        <dbReference type="ARBA" id="ARBA00005915"/>
    </source>
</evidence>
<evidence type="ECO:0000256" key="5">
    <source>
        <dbReference type="ARBA" id="ARBA00022839"/>
    </source>
</evidence>
<evidence type="ECO:0000256" key="2">
    <source>
        <dbReference type="ARBA" id="ARBA00019841"/>
    </source>
</evidence>
<proteinExistence type="inferred from homology"/>